<dbReference type="InterPro" id="IPR045865">
    <property type="entry name" value="ACT-like_dom_sf"/>
</dbReference>
<evidence type="ECO:0000259" key="15">
    <source>
        <dbReference type="PROSITE" id="PS51671"/>
    </source>
</evidence>
<dbReference type="EC" id="4.2.1.91" evidence="12"/>
<comment type="subcellular location">
    <subcellularLocation>
        <location evidence="1 12">Plastid</location>
        <location evidence="1 12">Chloroplast stroma</location>
    </subcellularLocation>
</comment>
<evidence type="ECO:0000256" key="9">
    <source>
        <dbReference type="ARBA" id="ARBA00023239"/>
    </source>
</evidence>
<dbReference type="FunFam" id="3.30.70.260:FF:000028">
    <property type="entry name" value="Arogenate dehydratase"/>
    <property type="match status" value="1"/>
</dbReference>
<dbReference type="PANTHER" id="PTHR21022">
    <property type="entry name" value="PREPHENATE DEHYDRATASE P PROTEIN"/>
    <property type="match status" value="1"/>
</dbReference>
<evidence type="ECO:0000256" key="7">
    <source>
        <dbReference type="ARBA" id="ARBA00023141"/>
    </source>
</evidence>
<keyword evidence="6 12" id="KW-0809">Transit peptide</keyword>
<dbReference type="CDD" id="cd04905">
    <property type="entry name" value="ACT_CM-PDT"/>
    <property type="match status" value="1"/>
</dbReference>
<evidence type="ECO:0000256" key="1">
    <source>
        <dbReference type="ARBA" id="ARBA00004470"/>
    </source>
</evidence>
<evidence type="ECO:0000313" key="16">
    <source>
        <dbReference type="EMBL" id="KAJ4838917.1"/>
    </source>
</evidence>
<name>A0A9Q0FWM8_9ROSI</name>
<dbReference type="FunFam" id="3.40.190.10:FF:000031">
    <property type="entry name" value="Arogenate dehydratase"/>
    <property type="match status" value="1"/>
</dbReference>
<dbReference type="InterPro" id="IPR002912">
    <property type="entry name" value="ACT_dom"/>
</dbReference>
<dbReference type="PROSITE" id="PS51671">
    <property type="entry name" value="ACT"/>
    <property type="match status" value="1"/>
</dbReference>
<keyword evidence="5 12" id="KW-0934">Plastid</keyword>
<feature type="domain" description="Prephenate dehydratase" evidence="14">
    <location>
        <begin position="114"/>
        <end position="289"/>
    </location>
</feature>
<reference evidence="16" key="1">
    <citation type="submission" date="2022-02" db="EMBL/GenBank/DDBJ databases">
        <authorList>
            <person name="Henning P.M."/>
            <person name="McCubbin A.G."/>
            <person name="Shore J.S."/>
        </authorList>
    </citation>
    <scope>NUCLEOTIDE SEQUENCE</scope>
    <source>
        <strain evidence="16">F60SS</strain>
        <tissue evidence="16">Leaves</tissue>
    </source>
</reference>
<sequence>MAAFVARSPMTPLRGHIAAKPSPPNQPQTAEIKPPTTLRSKRRLCMRLFASSSLSSPGPGDRNKITHNAAGALQLDSLLPSDTPPFDASPRDSLPRPLSSTLGSNPVPDGSRLRVAYQGVRGAYSESAAEKAYPNCEAVPCEQFDTAFEAVERWLVDRAVLPIENSLGGSIHRNYDLLLRHRLHIVGEVKYAVRHCLLANNGVKVEDLKRVLSHPQALAQCEHTLTSLGLVREAVDDTAGAAKHVALHKLQDTGAVASSAAAAIYGLNILAEDIQDDCDNVTRFLMLAREPIIPGVDRPFKTSIVFSLEEGPGVLFKALAVFALRQINLTKIESRPLRKQPLRASDDGSNGFQKQIYFDYLFYVDFDASMADQKAQNALRHLKEFATFLRVLGSYPVDTSMI</sequence>
<dbReference type="AlphaFoldDB" id="A0A9Q0FWM8"/>
<accession>A0A9Q0FWM8</accession>
<comment type="catalytic activity">
    <reaction evidence="10">
        <text>L-arogenate + H(+) = L-phenylalanine + CO2 + H2O</text>
        <dbReference type="Rhea" id="RHEA:12536"/>
        <dbReference type="ChEBI" id="CHEBI:15377"/>
        <dbReference type="ChEBI" id="CHEBI:15378"/>
        <dbReference type="ChEBI" id="CHEBI:16526"/>
        <dbReference type="ChEBI" id="CHEBI:58095"/>
        <dbReference type="ChEBI" id="CHEBI:58180"/>
        <dbReference type="EC" id="4.2.1.91"/>
    </reaction>
    <physiologicalReaction direction="left-to-right" evidence="10">
        <dbReference type="Rhea" id="RHEA:12537"/>
    </physiologicalReaction>
</comment>
<dbReference type="Gene3D" id="3.30.70.260">
    <property type="match status" value="1"/>
</dbReference>
<comment type="function">
    <text evidence="12">Converts the prephenate produced from the shikimate-chorismate pathway into phenylalanine.</text>
</comment>
<dbReference type="GO" id="GO:0009094">
    <property type="term" value="P:L-phenylalanine biosynthetic process"/>
    <property type="evidence" value="ECO:0007669"/>
    <property type="project" value="UniProtKB-KW"/>
</dbReference>
<dbReference type="PROSITE" id="PS00858">
    <property type="entry name" value="PREPHENATE_DEHYDR_2"/>
    <property type="match status" value="1"/>
</dbReference>
<comment type="catalytic activity">
    <reaction evidence="11">
        <text>prephenate + H(+) = 3-phenylpyruvate + CO2 + H2O</text>
        <dbReference type="Rhea" id="RHEA:21648"/>
        <dbReference type="ChEBI" id="CHEBI:15377"/>
        <dbReference type="ChEBI" id="CHEBI:15378"/>
        <dbReference type="ChEBI" id="CHEBI:16526"/>
        <dbReference type="ChEBI" id="CHEBI:18005"/>
        <dbReference type="ChEBI" id="CHEBI:29934"/>
        <dbReference type="EC" id="4.2.1.51"/>
    </reaction>
    <physiologicalReaction direction="left-to-right" evidence="11">
        <dbReference type="Rhea" id="RHEA:21649"/>
    </physiologicalReaction>
</comment>
<dbReference type="Pfam" id="PF00800">
    <property type="entry name" value="PDT"/>
    <property type="match status" value="1"/>
</dbReference>
<feature type="domain" description="ACT" evidence="15">
    <location>
        <begin position="303"/>
        <end position="396"/>
    </location>
</feature>
<comment type="pathway">
    <text evidence="2 12">Amino-acid biosynthesis; L-phenylalanine biosynthesis; L-phenylalanine from L-arogenate: step 1/1.</text>
</comment>
<feature type="region of interest" description="Disordered" evidence="13">
    <location>
        <begin position="76"/>
        <end position="111"/>
    </location>
</feature>
<keyword evidence="7 12" id="KW-0057">Aromatic amino acid biosynthesis</keyword>
<dbReference type="OrthoDB" id="2414662at2759"/>
<evidence type="ECO:0000256" key="8">
    <source>
        <dbReference type="ARBA" id="ARBA00023222"/>
    </source>
</evidence>
<dbReference type="CDD" id="cd13631">
    <property type="entry name" value="PBP2_Ct-PDT_like"/>
    <property type="match status" value="1"/>
</dbReference>
<dbReference type="EMBL" id="JAKUCV010003437">
    <property type="protein sequence ID" value="KAJ4838917.1"/>
    <property type="molecule type" value="Genomic_DNA"/>
</dbReference>
<dbReference type="SUPFAM" id="SSF53850">
    <property type="entry name" value="Periplasmic binding protein-like II"/>
    <property type="match status" value="1"/>
</dbReference>
<evidence type="ECO:0000256" key="10">
    <source>
        <dbReference type="ARBA" id="ARBA00050723"/>
    </source>
</evidence>
<evidence type="ECO:0000256" key="3">
    <source>
        <dbReference type="ARBA" id="ARBA00022528"/>
    </source>
</evidence>
<keyword evidence="9 12" id="KW-0456">Lyase</keyword>
<dbReference type="Gene3D" id="3.40.190.10">
    <property type="entry name" value="Periplasmic binding protein-like II"/>
    <property type="match status" value="2"/>
</dbReference>
<dbReference type="PANTHER" id="PTHR21022:SF42">
    <property type="entry name" value="AROGENATE DEHYDRATASE_PREPHENATE DEHYDRATASE 2, CHLOROPLASTIC"/>
    <property type="match status" value="1"/>
</dbReference>
<evidence type="ECO:0000256" key="2">
    <source>
        <dbReference type="ARBA" id="ARBA00004929"/>
    </source>
</evidence>
<keyword evidence="3 12" id="KW-0150">Chloroplast</keyword>
<keyword evidence="17" id="KW-1185">Reference proteome</keyword>
<evidence type="ECO:0000259" key="14">
    <source>
        <dbReference type="PROSITE" id="PS51171"/>
    </source>
</evidence>
<evidence type="ECO:0000313" key="17">
    <source>
        <dbReference type="Proteomes" id="UP001141552"/>
    </source>
</evidence>
<proteinExistence type="predicted"/>
<evidence type="ECO:0000256" key="13">
    <source>
        <dbReference type="SAM" id="MobiDB-lite"/>
    </source>
</evidence>
<dbReference type="PROSITE" id="PS51171">
    <property type="entry name" value="PREPHENATE_DEHYDR_3"/>
    <property type="match status" value="1"/>
</dbReference>
<dbReference type="GO" id="GO:0004664">
    <property type="term" value="F:prephenate dehydratase activity"/>
    <property type="evidence" value="ECO:0007669"/>
    <property type="project" value="UniProtKB-EC"/>
</dbReference>
<keyword evidence="8 12" id="KW-0584">Phenylalanine biosynthesis</keyword>
<feature type="region of interest" description="Disordered" evidence="13">
    <location>
        <begin position="1"/>
        <end position="38"/>
    </location>
</feature>
<dbReference type="GO" id="GO:0009570">
    <property type="term" value="C:chloroplast stroma"/>
    <property type="evidence" value="ECO:0007669"/>
    <property type="project" value="UniProtKB-SubCell"/>
</dbReference>
<evidence type="ECO:0000256" key="4">
    <source>
        <dbReference type="ARBA" id="ARBA00022605"/>
    </source>
</evidence>
<evidence type="ECO:0000256" key="11">
    <source>
        <dbReference type="ARBA" id="ARBA00052579"/>
    </source>
</evidence>
<comment type="caution">
    <text evidence="16">The sequence shown here is derived from an EMBL/GenBank/DDBJ whole genome shotgun (WGS) entry which is preliminary data.</text>
</comment>
<keyword evidence="4 12" id="KW-0028">Amino-acid biosynthesis</keyword>
<protein>
    <recommendedName>
        <fullName evidence="12">Arogenate dehydratase</fullName>
        <ecNumber evidence="12">4.2.1.91</ecNumber>
    </recommendedName>
</protein>
<reference evidence="16" key="2">
    <citation type="journal article" date="2023" name="Plants (Basel)">
        <title>Annotation of the Turnera subulata (Passifloraceae) Draft Genome Reveals the S-Locus Evolved after the Divergence of Turneroideae from Passifloroideae in a Stepwise Manner.</title>
        <authorList>
            <person name="Henning P.M."/>
            <person name="Roalson E.H."/>
            <person name="Mir W."/>
            <person name="McCubbin A.G."/>
            <person name="Shore J.S."/>
        </authorList>
    </citation>
    <scope>NUCLEOTIDE SEQUENCE</scope>
    <source>
        <strain evidence="16">F60SS</strain>
    </source>
</reference>
<evidence type="ECO:0000256" key="5">
    <source>
        <dbReference type="ARBA" id="ARBA00022640"/>
    </source>
</evidence>
<dbReference type="GO" id="GO:0047769">
    <property type="term" value="F:arogenate dehydratase activity"/>
    <property type="evidence" value="ECO:0007669"/>
    <property type="project" value="UniProtKB-UniRule"/>
</dbReference>
<dbReference type="FunFam" id="3.40.190.10:FF:000028">
    <property type="entry name" value="Arogenate dehydratase"/>
    <property type="match status" value="1"/>
</dbReference>
<gene>
    <name evidence="16" type="primary">ADT2</name>
    <name evidence="16" type="ORF">Tsubulata_025950</name>
</gene>
<organism evidence="16 17">
    <name type="scientific">Turnera subulata</name>
    <dbReference type="NCBI Taxonomy" id="218843"/>
    <lineage>
        <taxon>Eukaryota</taxon>
        <taxon>Viridiplantae</taxon>
        <taxon>Streptophyta</taxon>
        <taxon>Embryophyta</taxon>
        <taxon>Tracheophyta</taxon>
        <taxon>Spermatophyta</taxon>
        <taxon>Magnoliopsida</taxon>
        <taxon>eudicotyledons</taxon>
        <taxon>Gunneridae</taxon>
        <taxon>Pentapetalae</taxon>
        <taxon>rosids</taxon>
        <taxon>fabids</taxon>
        <taxon>Malpighiales</taxon>
        <taxon>Passifloraceae</taxon>
        <taxon>Turnera</taxon>
    </lineage>
</organism>
<dbReference type="InterPro" id="IPR001086">
    <property type="entry name" value="Preph_deHydtase"/>
</dbReference>
<evidence type="ECO:0000256" key="12">
    <source>
        <dbReference type="RuleBase" id="RU363004"/>
    </source>
</evidence>
<evidence type="ECO:0000256" key="6">
    <source>
        <dbReference type="ARBA" id="ARBA00022946"/>
    </source>
</evidence>
<dbReference type="NCBIfam" id="NF008865">
    <property type="entry name" value="PRK11898.1"/>
    <property type="match status" value="1"/>
</dbReference>
<dbReference type="InterPro" id="IPR018528">
    <property type="entry name" value="Preph_deHydtase_CS"/>
</dbReference>
<dbReference type="PROSITE" id="PS00857">
    <property type="entry name" value="PREPHENATE_DEHYDR_1"/>
    <property type="match status" value="1"/>
</dbReference>
<dbReference type="Proteomes" id="UP001141552">
    <property type="component" value="Unassembled WGS sequence"/>
</dbReference>
<dbReference type="SUPFAM" id="SSF55021">
    <property type="entry name" value="ACT-like"/>
    <property type="match status" value="1"/>
</dbReference>